<dbReference type="eggNOG" id="ENOG50332G5">
    <property type="taxonomic scope" value="Bacteria"/>
</dbReference>
<keyword evidence="1" id="KW-1133">Transmembrane helix</keyword>
<protein>
    <submittedName>
        <fullName evidence="2">Uncharacterized protein</fullName>
    </submittedName>
</protein>
<reference evidence="2 3" key="1">
    <citation type="submission" date="2013-02" db="EMBL/GenBank/DDBJ databases">
        <title>The Genome Sequence of Lactobacillus catenaformis F0143.</title>
        <authorList>
            <consortium name="The Broad Institute Genome Sequencing Platform"/>
            <person name="Earl A."/>
            <person name="Ward D."/>
            <person name="Feldgarden M."/>
            <person name="Gevers D."/>
            <person name="Izard J."/>
            <person name="Blanton J.M."/>
            <person name="Mathney J."/>
            <person name="Dewhirst F.E."/>
            <person name="Young S.K."/>
            <person name="Zeng Q."/>
            <person name="Gargeya S."/>
            <person name="Fitzgerald M."/>
            <person name="Haas B."/>
            <person name="Abouelleil A."/>
            <person name="Alvarado L."/>
            <person name="Arachchi H.M."/>
            <person name="Berlin A."/>
            <person name="Chapman S.B."/>
            <person name="Gearin G."/>
            <person name="Goldberg J."/>
            <person name="Griggs A."/>
            <person name="Gujja S."/>
            <person name="Hansen M."/>
            <person name="Heiman D."/>
            <person name="Howarth C."/>
            <person name="Larimer J."/>
            <person name="Lui A."/>
            <person name="MacDonald P.J.P."/>
            <person name="McCowen C."/>
            <person name="Montmayeur A."/>
            <person name="Murphy C."/>
            <person name="Neiman D."/>
            <person name="Pearson M."/>
            <person name="Priest M."/>
            <person name="Roberts A."/>
            <person name="Saif S."/>
            <person name="Shea T."/>
            <person name="Sisk P."/>
            <person name="Stolte C."/>
            <person name="Sykes S."/>
            <person name="Wortman J."/>
            <person name="Nusbaum C."/>
            <person name="Birren B."/>
        </authorList>
    </citation>
    <scope>NUCLEOTIDE SEQUENCE [LARGE SCALE GENOMIC DNA]</scope>
    <source>
        <strain evidence="2 3">OT 569</strain>
    </source>
</reference>
<dbReference type="OrthoDB" id="1655550at2"/>
<comment type="caution">
    <text evidence="2">The sequence shown here is derived from an EMBL/GenBank/DDBJ whole genome shotgun (WGS) entry which is preliminary data.</text>
</comment>
<dbReference type="AlphaFoldDB" id="M2NH53"/>
<evidence type="ECO:0000256" key="1">
    <source>
        <dbReference type="SAM" id="Phobius"/>
    </source>
</evidence>
<name>M2NH53_9FIRM</name>
<evidence type="ECO:0000313" key="2">
    <source>
        <dbReference type="EMBL" id="EMD17548.1"/>
    </source>
</evidence>
<gene>
    <name evidence="2" type="ORF">HMPREF9943_00168</name>
</gene>
<dbReference type="RefSeq" id="WP_004801179.1">
    <property type="nucleotide sequence ID" value="NZ_AUGJ01000001.1"/>
</dbReference>
<proteinExistence type="predicted"/>
<dbReference type="BioCyc" id="ECAT999415-HMP:GTTI-177-MONOMER"/>
<dbReference type="Proteomes" id="UP000011758">
    <property type="component" value="Unassembled WGS sequence"/>
</dbReference>
<keyword evidence="1" id="KW-0472">Membrane</keyword>
<keyword evidence="3" id="KW-1185">Reference proteome</keyword>
<organism evidence="2 3">
    <name type="scientific">Eggerthia catenaformis OT 569 = DSM 20559</name>
    <dbReference type="NCBI Taxonomy" id="999415"/>
    <lineage>
        <taxon>Bacteria</taxon>
        <taxon>Bacillati</taxon>
        <taxon>Bacillota</taxon>
        <taxon>Erysipelotrichia</taxon>
        <taxon>Erysipelotrichales</taxon>
        <taxon>Coprobacillaceae</taxon>
        <taxon>Eggerthia</taxon>
    </lineage>
</organism>
<sequence length="164" mass="19603">MNSVYVEYSFEKEASLKAKLFRNLLIALAVIFGFYSLFVPILIPVMFMWIALAYYFNRSLSMEYEYIMLDDSLHIDKIIHKEKRKKFGRYDLAHLIDVGKPNEEFISKYEHIKYKTKKYYSRINDDQIYALMLNQGGIYTCLLIQADKEFLDALRLRHQHCMNV</sequence>
<keyword evidence="1" id="KW-0812">Transmembrane</keyword>
<feature type="transmembrane region" description="Helical" evidence="1">
    <location>
        <begin position="24"/>
        <end position="56"/>
    </location>
</feature>
<dbReference type="EMBL" id="AGEJ01000003">
    <property type="protein sequence ID" value="EMD17548.1"/>
    <property type="molecule type" value="Genomic_DNA"/>
</dbReference>
<dbReference type="STRING" id="999415.HMPREF9943_00168"/>
<evidence type="ECO:0000313" key="3">
    <source>
        <dbReference type="Proteomes" id="UP000011758"/>
    </source>
</evidence>
<accession>M2NH53</accession>